<reference evidence="2 3" key="1">
    <citation type="submission" date="2019-12" db="EMBL/GenBank/DDBJ databases">
        <title>Paraburkholderia acidiphila 7Q-K02 sp. nov and Paraburkholderia acidisoli DHF22 sp. nov., two strains isolated from forest soil.</title>
        <authorList>
            <person name="Gao Z."/>
            <person name="Qiu L."/>
        </authorList>
    </citation>
    <scope>NUCLEOTIDE SEQUENCE [LARGE SCALE GENOMIC DNA]</scope>
    <source>
        <strain evidence="2 3">DHF22</strain>
    </source>
</reference>
<keyword evidence="1" id="KW-0732">Signal</keyword>
<dbReference type="AlphaFoldDB" id="A0A7Z2GHV3"/>
<organism evidence="2 3">
    <name type="scientific">Paraburkholderia acidisoli</name>
    <dbReference type="NCBI Taxonomy" id="2571748"/>
    <lineage>
        <taxon>Bacteria</taxon>
        <taxon>Pseudomonadati</taxon>
        <taxon>Pseudomonadota</taxon>
        <taxon>Betaproteobacteria</taxon>
        <taxon>Burkholderiales</taxon>
        <taxon>Burkholderiaceae</taxon>
        <taxon>Paraburkholderia</taxon>
    </lineage>
</organism>
<dbReference type="RefSeq" id="WP_158951083.1">
    <property type="nucleotide sequence ID" value="NZ_CP046913.1"/>
</dbReference>
<evidence type="ECO:0000256" key="1">
    <source>
        <dbReference type="SAM" id="SignalP"/>
    </source>
</evidence>
<feature type="signal peptide" evidence="1">
    <location>
        <begin position="1"/>
        <end position="28"/>
    </location>
</feature>
<protein>
    <submittedName>
        <fullName evidence="2">BcpO-related WXXGXW repeat protein</fullName>
    </submittedName>
</protein>
<proteinExistence type="predicted"/>
<name>A0A7Z2GHV3_9BURK</name>
<accession>A0A7Z2GHV3</accession>
<keyword evidence="3" id="KW-1185">Reference proteome</keyword>
<sequence length="105" mass="11775">MNNTLRGFIAKAAIVAAGTCAVAAPAFAAVVIVEPNVAPPAERVEVMPAPRAGYVWDKGHWQWARGHYVWVQGHWQHERVGYHWVPGHWVAHGPNWRWIEGHWAA</sequence>
<evidence type="ECO:0000313" key="2">
    <source>
        <dbReference type="EMBL" id="QGZ62051.1"/>
    </source>
</evidence>
<feature type="chain" id="PRO_5031090494" evidence="1">
    <location>
        <begin position="29"/>
        <end position="105"/>
    </location>
</feature>
<dbReference type="EMBL" id="CP046913">
    <property type="protein sequence ID" value="QGZ62051.1"/>
    <property type="molecule type" value="Genomic_DNA"/>
</dbReference>
<dbReference type="Pfam" id="PF12779">
    <property type="entry name" value="WXXGXW"/>
    <property type="match status" value="2"/>
</dbReference>
<dbReference type="Proteomes" id="UP000433577">
    <property type="component" value="Chromosome 1"/>
</dbReference>
<evidence type="ECO:0000313" key="3">
    <source>
        <dbReference type="Proteomes" id="UP000433577"/>
    </source>
</evidence>
<dbReference type="KEGG" id="pacs:FAZ98_10100"/>
<dbReference type="InterPro" id="IPR024447">
    <property type="entry name" value="YXWGXW_rpt"/>
</dbReference>
<gene>
    <name evidence="2" type="ORF">FAZ98_10100</name>
</gene>
<dbReference type="OrthoDB" id="121499at2"/>